<dbReference type="EMBL" id="CP141615">
    <property type="protein sequence ID" value="WRP18978.1"/>
    <property type="molecule type" value="Genomic_DNA"/>
</dbReference>
<dbReference type="EC" id="2.7.7.-" evidence="2"/>
<organism evidence="2 3">
    <name type="scientific">Carboxydichorda subterranea</name>
    <dbReference type="NCBI Taxonomy" id="3109565"/>
    <lineage>
        <taxon>Bacteria</taxon>
        <taxon>Bacillati</taxon>
        <taxon>Bacillota</taxon>
        <taxon>Limnochordia</taxon>
        <taxon>Limnochordales</taxon>
        <taxon>Geochordaceae</taxon>
        <taxon>Carboxydichorda</taxon>
    </lineage>
</organism>
<dbReference type="GO" id="GO:0016779">
    <property type="term" value="F:nucleotidyltransferase activity"/>
    <property type="evidence" value="ECO:0007669"/>
    <property type="project" value="UniProtKB-KW"/>
</dbReference>
<dbReference type="InterPro" id="IPR002934">
    <property type="entry name" value="Polymerase_NTP_transf_dom"/>
</dbReference>
<feature type="domain" description="Polymerase nucleotidyl transferase" evidence="1">
    <location>
        <begin position="27"/>
        <end position="86"/>
    </location>
</feature>
<dbReference type="Pfam" id="PF01909">
    <property type="entry name" value="NTP_transf_2"/>
    <property type="match status" value="1"/>
</dbReference>
<proteinExistence type="predicted"/>
<sequence>MRWPGRDEVDRAIREWAQTAASQDPRALRIGYFGSYARGDWGVGSDLDLVVVVASSEQPFERRGSGWYPKGVPVPVDVLVYTLDEWERLQETSPFARRAADEAIWVYVRAGSPGGQREQGS</sequence>
<dbReference type="InterPro" id="IPR043519">
    <property type="entry name" value="NT_sf"/>
</dbReference>
<reference evidence="2 3" key="1">
    <citation type="journal article" date="2024" name="Front. Microbiol.">
        <title>Novel thermophilic genera Geochorda gen. nov. and Carboxydochorda gen. nov. from the deep terrestrial subsurface reveal the ecophysiological diversity in the class Limnochordia.</title>
        <authorList>
            <person name="Karnachuk O.V."/>
            <person name="Lukina A.P."/>
            <person name="Avakyan M.R."/>
            <person name="Kadnikov V.V."/>
            <person name="Begmatov S."/>
            <person name="Beletsky A.V."/>
            <person name="Vlasova K.G."/>
            <person name="Novikov A.A."/>
            <person name="Shcherbakova V.A."/>
            <person name="Mardanov A.V."/>
            <person name="Ravin N.V."/>
        </authorList>
    </citation>
    <scope>NUCLEOTIDE SEQUENCE [LARGE SCALE GENOMIC DNA]</scope>
    <source>
        <strain evidence="2 3">L945</strain>
    </source>
</reference>
<evidence type="ECO:0000313" key="3">
    <source>
        <dbReference type="Proteomes" id="UP001332192"/>
    </source>
</evidence>
<dbReference type="CDD" id="cd05403">
    <property type="entry name" value="NT_KNTase_like"/>
    <property type="match status" value="1"/>
</dbReference>
<name>A0ABZ1C2A4_9FIRM</name>
<protein>
    <submittedName>
        <fullName evidence="2">Nucleotidyltransferase domain-containing protein</fullName>
        <ecNumber evidence="2">2.7.7.-</ecNumber>
    </submittedName>
</protein>
<accession>A0ABZ1C2A4</accession>
<keyword evidence="2" id="KW-0808">Transferase</keyword>
<dbReference type="SUPFAM" id="SSF81301">
    <property type="entry name" value="Nucleotidyltransferase"/>
    <property type="match status" value="1"/>
</dbReference>
<dbReference type="Proteomes" id="UP001332192">
    <property type="component" value="Chromosome"/>
</dbReference>
<evidence type="ECO:0000259" key="1">
    <source>
        <dbReference type="Pfam" id="PF01909"/>
    </source>
</evidence>
<dbReference type="PANTHER" id="PTHR43449">
    <property type="entry name" value="NUCLEOTIDYLTRANSFERASE"/>
    <property type="match status" value="1"/>
</dbReference>
<evidence type="ECO:0000313" key="2">
    <source>
        <dbReference type="EMBL" id="WRP18978.1"/>
    </source>
</evidence>
<dbReference type="PANTHER" id="PTHR43449:SF3">
    <property type="entry name" value="POLYMERASE NUCLEOTIDYL TRANSFERASE DOMAIN-CONTAINING PROTEIN"/>
    <property type="match status" value="1"/>
</dbReference>
<dbReference type="Gene3D" id="3.30.460.10">
    <property type="entry name" value="Beta Polymerase, domain 2"/>
    <property type="match status" value="1"/>
</dbReference>
<keyword evidence="3" id="KW-1185">Reference proteome</keyword>
<gene>
    <name evidence="2" type="ORF">U7230_13310</name>
</gene>
<keyword evidence="2" id="KW-0548">Nucleotidyltransferase</keyword>
<dbReference type="RefSeq" id="WP_324718248.1">
    <property type="nucleotide sequence ID" value="NZ_CP141615.1"/>
</dbReference>